<keyword evidence="5 15" id="KW-0378">Hydrolase</keyword>
<dbReference type="AlphaFoldDB" id="A0A8E2JYY2"/>
<proteinExistence type="inferred from homology"/>
<keyword evidence="18" id="KW-1185">Reference proteome</keyword>
<dbReference type="GO" id="GO:0047911">
    <property type="term" value="F:galacturan 1,4-alpha-galacturonidase activity"/>
    <property type="evidence" value="ECO:0007669"/>
    <property type="project" value="UniProtKB-EC"/>
</dbReference>
<sequence>MFLSLISILVASQASAAFANSGVSQSDVDGRRQCTVYANGHQKDDVPNILHAFQQCGSGGNIVFPQDQSYWIAQKLNPVVNDVIIDWRGQWTLSDDLSYWRNNSYPIAFQNHHAGFVLTGDGIHIDGYGTGGINGNGDVWYTAEAGNTQPGRPMPFVFWNVSDVTVKNFFVKQPPLWSINIMNGTDMTFDNILCNATATKAPYGSNWVQNTDGFDTMDAKNVKLTNFYYQGGDDCIAIKPRSYNIMVQNATCHGGNGMAIGSLGQYLEDSSVENVIVTDVNIIRYNEDMHNSAYIKTWVGALVPQSGYESAGQPRGAGWGSVRNILFANFHVQGADAGPAITQDSGNNGSYSGTSLMDISNVAFVNFTGYLNGKSTTASVSCSKVHPCYNIEFENVALTVSANSTNTGVGKCTYIEAGGVHGITGSGCQIPCNL</sequence>
<dbReference type="EMBL" id="KV748511">
    <property type="protein sequence ID" value="OCL14909.1"/>
    <property type="molecule type" value="Genomic_DNA"/>
</dbReference>
<reference evidence="17 18" key="1">
    <citation type="journal article" date="2016" name="Nat. Commun.">
        <title>Ectomycorrhizal ecology is imprinted in the genome of the dominant symbiotic fungus Cenococcum geophilum.</title>
        <authorList>
            <consortium name="DOE Joint Genome Institute"/>
            <person name="Peter M."/>
            <person name="Kohler A."/>
            <person name="Ohm R.A."/>
            <person name="Kuo A."/>
            <person name="Krutzmann J."/>
            <person name="Morin E."/>
            <person name="Arend M."/>
            <person name="Barry K.W."/>
            <person name="Binder M."/>
            <person name="Choi C."/>
            <person name="Clum A."/>
            <person name="Copeland A."/>
            <person name="Grisel N."/>
            <person name="Haridas S."/>
            <person name="Kipfer T."/>
            <person name="LaButti K."/>
            <person name="Lindquist E."/>
            <person name="Lipzen A."/>
            <person name="Maire R."/>
            <person name="Meier B."/>
            <person name="Mihaltcheva S."/>
            <person name="Molinier V."/>
            <person name="Murat C."/>
            <person name="Poggeler S."/>
            <person name="Quandt C.A."/>
            <person name="Sperisen C."/>
            <person name="Tritt A."/>
            <person name="Tisserant E."/>
            <person name="Crous P.W."/>
            <person name="Henrissat B."/>
            <person name="Nehls U."/>
            <person name="Egli S."/>
            <person name="Spatafora J.W."/>
            <person name="Grigoriev I.V."/>
            <person name="Martin F.M."/>
        </authorList>
    </citation>
    <scope>NUCLEOTIDE SEQUENCE [LARGE SCALE GENOMIC DNA]</scope>
    <source>
        <strain evidence="17 18">CBS 207.34</strain>
    </source>
</reference>
<dbReference type="Pfam" id="PF00295">
    <property type="entry name" value="Glyco_hydro_28"/>
    <property type="match status" value="1"/>
</dbReference>
<protein>
    <recommendedName>
        <fullName evidence="13">galacturonan 1,4-alpha-galacturonidase</fullName>
        <ecNumber evidence="13">3.2.1.67</ecNumber>
    </recommendedName>
</protein>
<comment type="function">
    <text evidence="12">Specific in hydrolyzing the terminal glycosidic bond of polygalacturonic acid and oligogalacturonates.</text>
</comment>
<evidence type="ECO:0000256" key="3">
    <source>
        <dbReference type="ARBA" id="ARBA00022525"/>
    </source>
</evidence>
<dbReference type="InterPro" id="IPR012334">
    <property type="entry name" value="Pectin_lyas_fold"/>
</dbReference>
<evidence type="ECO:0000313" key="17">
    <source>
        <dbReference type="EMBL" id="OCL14909.1"/>
    </source>
</evidence>
<keyword evidence="10" id="KW-0961">Cell wall biogenesis/degradation</keyword>
<dbReference type="OrthoDB" id="339764at2759"/>
<evidence type="ECO:0000256" key="6">
    <source>
        <dbReference type="ARBA" id="ARBA00023157"/>
    </source>
</evidence>
<comment type="similarity">
    <text evidence="2 15">Belongs to the glycosyl hydrolase 28 family.</text>
</comment>
<feature type="signal peptide" evidence="16">
    <location>
        <begin position="1"/>
        <end position="16"/>
    </location>
</feature>
<evidence type="ECO:0000256" key="9">
    <source>
        <dbReference type="ARBA" id="ARBA00023295"/>
    </source>
</evidence>
<comment type="catalytic activity">
    <reaction evidence="14">
        <text>[(1-&gt;4)-alpha-D-galacturonosyl](n) + H2O = alpha-D-galacturonate + [(1-&gt;4)-alpha-D-galacturonosyl](n-1)</text>
        <dbReference type="Rhea" id="RHEA:14117"/>
        <dbReference type="Rhea" id="RHEA-COMP:14570"/>
        <dbReference type="Rhea" id="RHEA-COMP:14572"/>
        <dbReference type="ChEBI" id="CHEBI:15377"/>
        <dbReference type="ChEBI" id="CHEBI:58658"/>
        <dbReference type="ChEBI" id="CHEBI:140523"/>
        <dbReference type="EC" id="3.2.1.67"/>
    </reaction>
</comment>
<keyword evidence="9 15" id="KW-0326">Glycosidase</keyword>
<evidence type="ECO:0000256" key="16">
    <source>
        <dbReference type="SAM" id="SignalP"/>
    </source>
</evidence>
<dbReference type="GO" id="GO:0005576">
    <property type="term" value="C:extracellular region"/>
    <property type="evidence" value="ECO:0007669"/>
    <property type="project" value="UniProtKB-SubCell"/>
</dbReference>
<evidence type="ECO:0000313" key="18">
    <source>
        <dbReference type="Proteomes" id="UP000250140"/>
    </source>
</evidence>
<dbReference type="GO" id="GO:0004650">
    <property type="term" value="F:polygalacturonase activity"/>
    <property type="evidence" value="ECO:0007669"/>
    <property type="project" value="InterPro"/>
</dbReference>
<evidence type="ECO:0000256" key="13">
    <source>
        <dbReference type="ARBA" id="ARBA00038933"/>
    </source>
</evidence>
<evidence type="ECO:0000256" key="1">
    <source>
        <dbReference type="ARBA" id="ARBA00004613"/>
    </source>
</evidence>
<evidence type="ECO:0000256" key="2">
    <source>
        <dbReference type="ARBA" id="ARBA00008834"/>
    </source>
</evidence>
<evidence type="ECO:0000256" key="10">
    <source>
        <dbReference type="ARBA" id="ARBA00023316"/>
    </source>
</evidence>
<name>A0A8E2JYY2_9PEZI</name>
<dbReference type="SUPFAM" id="SSF51126">
    <property type="entry name" value="Pectin lyase-like"/>
    <property type="match status" value="1"/>
</dbReference>
<keyword evidence="11" id="KW-0624">Polysaccharide degradation</keyword>
<evidence type="ECO:0000256" key="15">
    <source>
        <dbReference type="RuleBase" id="RU361169"/>
    </source>
</evidence>
<evidence type="ECO:0000256" key="4">
    <source>
        <dbReference type="ARBA" id="ARBA00022729"/>
    </source>
</evidence>
<dbReference type="GO" id="GO:0000272">
    <property type="term" value="P:polysaccharide catabolic process"/>
    <property type="evidence" value="ECO:0007669"/>
    <property type="project" value="UniProtKB-KW"/>
</dbReference>
<feature type="chain" id="PRO_5034013097" description="galacturonan 1,4-alpha-galacturonidase" evidence="16">
    <location>
        <begin position="17"/>
        <end position="434"/>
    </location>
</feature>
<dbReference type="PANTHER" id="PTHR31736">
    <property type="match status" value="1"/>
</dbReference>
<dbReference type="Gene3D" id="2.160.20.10">
    <property type="entry name" value="Single-stranded right-handed beta-helix, Pectin lyase-like"/>
    <property type="match status" value="1"/>
</dbReference>
<keyword evidence="4 16" id="KW-0732">Signal</keyword>
<evidence type="ECO:0000256" key="5">
    <source>
        <dbReference type="ARBA" id="ARBA00022801"/>
    </source>
</evidence>
<comment type="subcellular location">
    <subcellularLocation>
        <location evidence="1">Secreted</location>
    </subcellularLocation>
</comment>
<evidence type="ECO:0000256" key="7">
    <source>
        <dbReference type="ARBA" id="ARBA00023180"/>
    </source>
</evidence>
<dbReference type="Proteomes" id="UP000250140">
    <property type="component" value="Unassembled WGS sequence"/>
</dbReference>
<evidence type="ECO:0000256" key="11">
    <source>
        <dbReference type="ARBA" id="ARBA00023326"/>
    </source>
</evidence>
<keyword evidence="6" id="KW-1015">Disulfide bond</keyword>
<dbReference type="GO" id="GO:0071555">
    <property type="term" value="P:cell wall organization"/>
    <property type="evidence" value="ECO:0007669"/>
    <property type="project" value="UniProtKB-KW"/>
</dbReference>
<dbReference type="PANTHER" id="PTHR31736:SF12">
    <property type="entry name" value="EXO-POLYGALACTURONASE, PUTATIVE-RELATED"/>
    <property type="match status" value="1"/>
</dbReference>
<evidence type="ECO:0000256" key="8">
    <source>
        <dbReference type="ARBA" id="ARBA00023277"/>
    </source>
</evidence>
<dbReference type="InterPro" id="IPR011050">
    <property type="entry name" value="Pectin_lyase_fold/virulence"/>
</dbReference>
<gene>
    <name evidence="17" type="ORF">AOQ84DRAFT_384403</name>
</gene>
<accession>A0A8E2JYY2</accession>
<keyword evidence="3" id="KW-0964">Secreted</keyword>
<evidence type="ECO:0000256" key="12">
    <source>
        <dbReference type="ARBA" id="ARBA00037312"/>
    </source>
</evidence>
<evidence type="ECO:0000256" key="14">
    <source>
        <dbReference type="ARBA" id="ARBA00048766"/>
    </source>
</evidence>
<keyword evidence="7" id="KW-0325">Glycoprotein</keyword>
<dbReference type="InterPro" id="IPR000743">
    <property type="entry name" value="Glyco_hydro_28"/>
</dbReference>
<keyword evidence="8" id="KW-0119">Carbohydrate metabolism</keyword>
<dbReference type="EC" id="3.2.1.67" evidence="13"/>
<organism evidence="17 18">
    <name type="scientific">Glonium stellatum</name>
    <dbReference type="NCBI Taxonomy" id="574774"/>
    <lineage>
        <taxon>Eukaryota</taxon>
        <taxon>Fungi</taxon>
        <taxon>Dikarya</taxon>
        <taxon>Ascomycota</taxon>
        <taxon>Pezizomycotina</taxon>
        <taxon>Dothideomycetes</taxon>
        <taxon>Pleosporomycetidae</taxon>
        <taxon>Gloniales</taxon>
        <taxon>Gloniaceae</taxon>
        <taxon>Glonium</taxon>
    </lineage>
</organism>